<dbReference type="RefSeq" id="WP_218148547.1">
    <property type="nucleotide sequence ID" value="NZ_FOXQ01000014.1"/>
</dbReference>
<dbReference type="InterPro" id="IPR017927">
    <property type="entry name" value="FAD-bd_FR_type"/>
</dbReference>
<keyword evidence="4" id="KW-1185">Reference proteome</keyword>
<dbReference type="InterPro" id="IPR001433">
    <property type="entry name" value="OxRdtase_FAD/NAD-bd"/>
</dbReference>
<dbReference type="AlphaFoldDB" id="A0A1I5YTX9"/>
<dbReference type="InterPro" id="IPR036010">
    <property type="entry name" value="2Fe-2S_ferredoxin-like_sf"/>
</dbReference>
<evidence type="ECO:0000259" key="1">
    <source>
        <dbReference type="PROSITE" id="PS51085"/>
    </source>
</evidence>
<dbReference type="Proteomes" id="UP000199031">
    <property type="component" value="Unassembled WGS sequence"/>
</dbReference>
<dbReference type="GO" id="GO:0051537">
    <property type="term" value="F:2 iron, 2 sulfur cluster binding"/>
    <property type="evidence" value="ECO:0007669"/>
    <property type="project" value="InterPro"/>
</dbReference>
<accession>A0A1I5YTX9</accession>
<feature type="domain" description="2Fe-2S ferredoxin-type" evidence="1">
    <location>
        <begin position="282"/>
        <end position="371"/>
    </location>
</feature>
<dbReference type="CDD" id="cd00207">
    <property type="entry name" value="fer2"/>
    <property type="match status" value="1"/>
</dbReference>
<dbReference type="InterPro" id="IPR017938">
    <property type="entry name" value="Riboflavin_synthase-like_b-brl"/>
</dbReference>
<organism evidence="3 4">
    <name type="scientific">Parafilimonas terrae</name>
    <dbReference type="NCBI Taxonomy" id="1465490"/>
    <lineage>
        <taxon>Bacteria</taxon>
        <taxon>Pseudomonadati</taxon>
        <taxon>Bacteroidota</taxon>
        <taxon>Chitinophagia</taxon>
        <taxon>Chitinophagales</taxon>
        <taxon>Chitinophagaceae</taxon>
        <taxon>Parafilimonas</taxon>
    </lineage>
</organism>
<dbReference type="SUPFAM" id="SSF63380">
    <property type="entry name" value="Riboflavin synthase domain-like"/>
    <property type="match status" value="1"/>
</dbReference>
<dbReference type="Pfam" id="PF00111">
    <property type="entry name" value="Fer2"/>
    <property type="match status" value="1"/>
</dbReference>
<evidence type="ECO:0000313" key="3">
    <source>
        <dbReference type="EMBL" id="SFQ47728.1"/>
    </source>
</evidence>
<dbReference type="InterPro" id="IPR006058">
    <property type="entry name" value="2Fe2S_fd_BS"/>
</dbReference>
<dbReference type="GO" id="GO:0016491">
    <property type="term" value="F:oxidoreductase activity"/>
    <property type="evidence" value="ECO:0007669"/>
    <property type="project" value="InterPro"/>
</dbReference>
<dbReference type="Gene3D" id="3.40.50.80">
    <property type="entry name" value="Nucleotide-binding domain of ferredoxin-NADP reductase (FNR) module"/>
    <property type="match status" value="1"/>
</dbReference>
<evidence type="ECO:0000313" key="4">
    <source>
        <dbReference type="Proteomes" id="UP000199031"/>
    </source>
</evidence>
<dbReference type="PROSITE" id="PS51085">
    <property type="entry name" value="2FE2S_FER_2"/>
    <property type="match status" value="1"/>
</dbReference>
<protein>
    <submittedName>
        <fullName evidence="3">Ring-1,2-phenylacetyl-CoA epoxidase subunit PaaE</fullName>
    </submittedName>
</protein>
<proteinExistence type="predicted"/>
<dbReference type="STRING" id="1465490.SAMN05444277_11433"/>
<reference evidence="3 4" key="1">
    <citation type="submission" date="2016-10" db="EMBL/GenBank/DDBJ databases">
        <authorList>
            <person name="de Groot N.N."/>
        </authorList>
    </citation>
    <scope>NUCLEOTIDE SEQUENCE [LARGE SCALE GENOMIC DNA]</scope>
    <source>
        <strain evidence="3 4">DSM 28286</strain>
    </source>
</reference>
<dbReference type="InterPro" id="IPR001041">
    <property type="entry name" value="2Fe-2S_ferredoxin-type"/>
</dbReference>
<dbReference type="PROSITE" id="PS00197">
    <property type="entry name" value="2FE2S_FER_1"/>
    <property type="match status" value="1"/>
</dbReference>
<dbReference type="Pfam" id="PF00970">
    <property type="entry name" value="FAD_binding_6"/>
    <property type="match status" value="1"/>
</dbReference>
<sequence>MIYWRQLKLPPIVLYIAISNCGINMNTSLYKTLYVKSVTEEMAGFKTITFKEGHNIQYKAGQYITLVRFSHDEEIRRSYSITSSPDLNEPLSIGVKRIENGYFSRLLVDHAAAGDEVITIGAGGLFVLPDNIDDFKQVFFFAAGSGITPVYALIKTLLFVHQHTNVVLIYSNASEEKTVFLNELKLLEDKFKDRFVIKFLFSNIMQLAKARLHRNLIINFLQELSVADFGQTLFYICGPQSYMRLCTYTLQEHDVPKNNIKREDFVINAVKRDVSPPDKSSHTIFLKMGEEDVKFDVHYPDSILSAAKKANIVLPYSCETGRCGSCVAKCLKGDVWHSYNEVLTENEIQQGLVLTCVGHAINGDVELEINV</sequence>
<dbReference type="InterPro" id="IPR008333">
    <property type="entry name" value="Cbr1-like_FAD-bd_dom"/>
</dbReference>
<evidence type="ECO:0000259" key="2">
    <source>
        <dbReference type="PROSITE" id="PS51384"/>
    </source>
</evidence>
<dbReference type="Gene3D" id="2.40.30.10">
    <property type="entry name" value="Translation factors"/>
    <property type="match status" value="1"/>
</dbReference>
<dbReference type="PRINTS" id="PR00410">
    <property type="entry name" value="PHEHYDRXLASE"/>
</dbReference>
<gene>
    <name evidence="3" type="ORF">SAMN05444277_11433</name>
</gene>
<dbReference type="PROSITE" id="PS51384">
    <property type="entry name" value="FAD_FR"/>
    <property type="match status" value="1"/>
</dbReference>
<dbReference type="InterPro" id="IPR012675">
    <property type="entry name" value="Beta-grasp_dom_sf"/>
</dbReference>
<dbReference type="PANTHER" id="PTHR47354">
    <property type="entry name" value="NADH OXIDOREDUCTASE HCR"/>
    <property type="match status" value="1"/>
</dbReference>
<dbReference type="SUPFAM" id="SSF54292">
    <property type="entry name" value="2Fe-2S ferredoxin-like"/>
    <property type="match status" value="1"/>
</dbReference>
<dbReference type="Pfam" id="PF00175">
    <property type="entry name" value="NAD_binding_1"/>
    <property type="match status" value="1"/>
</dbReference>
<dbReference type="EMBL" id="FOXQ01000014">
    <property type="protein sequence ID" value="SFQ47728.1"/>
    <property type="molecule type" value="Genomic_DNA"/>
</dbReference>
<dbReference type="InterPro" id="IPR039261">
    <property type="entry name" value="FNR_nucleotide-bd"/>
</dbReference>
<dbReference type="SUPFAM" id="SSF52343">
    <property type="entry name" value="Ferredoxin reductase-like, C-terminal NADP-linked domain"/>
    <property type="match status" value="1"/>
</dbReference>
<dbReference type="PANTHER" id="PTHR47354:SF5">
    <property type="entry name" value="PROTEIN RFBI"/>
    <property type="match status" value="1"/>
</dbReference>
<dbReference type="Gene3D" id="3.10.20.30">
    <property type="match status" value="1"/>
</dbReference>
<dbReference type="InterPro" id="IPR050415">
    <property type="entry name" value="MRET"/>
</dbReference>
<feature type="domain" description="FAD-binding FR-type" evidence="2">
    <location>
        <begin position="28"/>
        <end position="129"/>
    </location>
</feature>
<name>A0A1I5YTX9_9BACT</name>